<evidence type="ECO:0000256" key="4">
    <source>
        <dbReference type="ARBA" id="ARBA00022478"/>
    </source>
</evidence>
<dbReference type="CDD" id="cd02736">
    <property type="entry name" value="RNAP_III_Rpc1_C"/>
    <property type="match status" value="1"/>
</dbReference>
<dbReference type="Pfam" id="PF04983">
    <property type="entry name" value="RNA_pol_Rpb1_3"/>
    <property type="match status" value="1"/>
</dbReference>
<keyword evidence="4 14" id="KW-0240">DNA-directed RNA polymerase</keyword>
<dbReference type="InterPro" id="IPR015700">
    <property type="entry name" value="RPC1"/>
</dbReference>
<keyword evidence="7" id="KW-0479">Metal-binding</keyword>
<evidence type="ECO:0000313" key="16">
    <source>
        <dbReference type="Proteomes" id="UP000038045"/>
    </source>
</evidence>
<dbReference type="GO" id="GO:0046872">
    <property type="term" value="F:metal ion binding"/>
    <property type="evidence" value="ECO:0007669"/>
    <property type="project" value="UniProtKB-KW"/>
</dbReference>
<dbReference type="EC" id="2.7.7.6" evidence="14"/>
<dbReference type="CDD" id="cd02583">
    <property type="entry name" value="RNAP_III_RPC1_N"/>
    <property type="match status" value="1"/>
</dbReference>
<dbReference type="Gene3D" id="1.10.150.390">
    <property type="match status" value="1"/>
</dbReference>
<dbReference type="Proteomes" id="UP000038045">
    <property type="component" value="Unplaced"/>
</dbReference>
<dbReference type="GO" id="GO:0005654">
    <property type="term" value="C:nucleoplasm"/>
    <property type="evidence" value="ECO:0007669"/>
    <property type="project" value="UniProtKB-ARBA"/>
</dbReference>
<dbReference type="InterPro" id="IPR007066">
    <property type="entry name" value="RNA_pol_Rpb1_3"/>
</dbReference>
<evidence type="ECO:0000256" key="6">
    <source>
        <dbReference type="ARBA" id="ARBA00022695"/>
    </source>
</evidence>
<evidence type="ECO:0000256" key="12">
    <source>
        <dbReference type="ARBA" id="ARBA00048552"/>
    </source>
</evidence>
<dbReference type="InterPro" id="IPR000722">
    <property type="entry name" value="RNA_pol_asu"/>
</dbReference>
<dbReference type="NCBIfam" id="NF006336">
    <property type="entry name" value="PRK08566.1"/>
    <property type="match status" value="1"/>
</dbReference>
<dbReference type="Gene3D" id="1.10.274.100">
    <property type="entry name" value="RNA polymerase Rpb1, domain 3"/>
    <property type="match status" value="1"/>
</dbReference>
<keyword evidence="6 14" id="KW-0548">Nucleotidyltransferase</keyword>
<dbReference type="Gene3D" id="6.20.50.80">
    <property type="match status" value="1"/>
</dbReference>
<reference evidence="17" key="1">
    <citation type="submission" date="2017-02" db="UniProtKB">
        <authorList>
            <consortium name="WormBaseParasite"/>
        </authorList>
    </citation>
    <scope>IDENTIFICATION</scope>
</reference>
<dbReference type="InterPro" id="IPR007081">
    <property type="entry name" value="RNA_pol_Rpb1_5"/>
</dbReference>
<feature type="domain" description="RNA polymerase N-terminal" evidence="15">
    <location>
        <begin position="246"/>
        <end position="551"/>
    </location>
</feature>
<dbReference type="Pfam" id="PF04997">
    <property type="entry name" value="RNA_pol_Rpb1_1"/>
    <property type="match status" value="1"/>
</dbReference>
<keyword evidence="8" id="KW-0862">Zinc</keyword>
<keyword evidence="5 14" id="KW-0808">Transferase</keyword>
<dbReference type="InterPro" id="IPR035698">
    <property type="entry name" value="RNAP_III_Rpc1_C"/>
</dbReference>
<evidence type="ECO:0000256" key="7">
    <source>
        <dbReference type="ARBA" id="ARBA00022723"/>
    </source>
</evidence>
<comment type="function">
    <text evidence="13">DNA-dependent RNA polymerase catalyzes the transcription of DNA into RNA using the four ribonucleoside triphosphates as substrates. Largest and catalytic core component of RNA polymerase III which synthesizes small RNAs, such as 5S rRNA and tRNAs. Forms the polymerase active center together with the second largest subunit. A single-stranded DNA template strand of the promoter is positioned within the central active site cleft of Pol III. A bridging helix emanates from RPC1 and crosses the cleft near the catalytic site and is thought to promote translocation of Pol III by acting as a ratchet that moves the RNA-DNA hybrid through the active site by switching from straight to bent conformations at each step of nucleotide addition.</text>
</comment>
<comment type="subunit">
    <text evidence="3">Component of the RNA polymerase III (Pol III) complex consisting of 17 subunits.</text>
</comment>
<evidence type="ECO:0000256" key="8">
    <source>
        <dbReference type="ARBA" id="ARBA00022833"/>
    </source>
</evidence>
<dbReference type="Gene3D" id="4.10.860.120">
    <property type="entry name" value="RNA polymerase II, clamp domain"/>
    <property type="match status" value="1"/>
</dbReference>
<proteinExistence type="inferred from homology"/>
<dbReference type="Gene3D" id="2.40.40.20">
    <property type="match status" value="1"/>
</dbReference>
<accession>A0A0N4Z3L6</accession>
<dbReference type="Pfam" id="PF00623">
    <property type="entry name" value="RNA_pol_Rpb1_2"/>
    <property type="match status" value="1"/>
</dbReference>
<evidence type="ECO:0000256" key="10">
    <source>
        <dbReference type="ARBA" id="ARBA00023163"/>
    </source>
</evidence>
<dbReference type="Gene3D" id="6.10.250.2940">
    <property type="match status" value="1"/>
</dbReference>
<dbReference type="PANTHER" id="PTHR48446:SF1">
    <property type="entry name" value="DNA-DIRECTED RNA POLYMERASE SUBUNIT BETA' N-TERMINAL SECTION"/>
    <property type="match status" value="1"/>
</dbReference>
<dbReference type="GO" id="GO:0003899">
    <property type="term" value="F:DNA-directed RNA polymerase activity"/>
    <property type="evidence" value="ECO:0007669"/>
    <property type="project" value="UniProtKB-EC"/>
</dbReference>
<evidence type="ECO:0000256" key="5">
    <source>
        <dbReference type="ARBA" id="ARBA00022679"/>
    </source>
</evidence>
<keyword evidence="10 14" id="KW-0804">Transcription</keyword>
<comment type="catalytic activity">
    <reaction evidence="12 14">
        <text>RNA(n) + a ribonucleoside 5'-triphosphate = RNA(n+1) + diphosphate</text>
        <dbReference type="Rhea" id="RHEA:21248"/>
        <dbReference type="Rhea" id="RHEA-COMP:14527"/>
        <dbReference type="Rhea" id="RHEA-COMP:17342"/>
        <dbReference type="ChEBI" id="CHEBI:33019"/>
        <dbReference type="ChEBI" id="CHEBI:61557"/>
        <dbReference type="ChEBI" id="CHEBI:140395"/>
        <dbReference type="EC" id="2.7.7.6"/>
    </reaction>
</comment>
<dbReference type="InterPro" id="IPR042102">
    <property type="entry name" value="RNA_pol_Rpb1_3_sf"/>
</dbReference>
<dbReference type="InterPro" id="IPR007083">
    <property type="entry name" value="RNA_pol_Rpb1_4"/>
</dbReference>
<keyword evidence="16" id="KW-1185">Reference proteome</keyword>
<evidence type="ECO:0000256" key="14">
    <source>
        <dbReference type="RuleBase" id="RU004279"/>
    </source>
</evidence>
<keyword evidence="11" id="KW-0539">Nucleus</keyword>
<dbReference type="SMART" id="SM00663">
    <property type="entry name" value="RPOLA_N"/>
    <property type="match status" value="1"/>
</dbReference>
<dbReference type="SUPFAM" id="SSF64484">
    <property type="entry name" value="beta and beta-prime subunits of DNA dependent RNA-polymerase"/>
    <property type="match status" value="1"/>
</dbReference>
<dbReference type="GO" id="GO:0000428">
    <property type="term" value="C:DNA-directed RNA polymerase complex"/>
    <property type="evidence" value="ECO:0007669"/>
    <property type="project" value="UniProtKB-KW"/>
</dbReference>
<organism evidence="16 17">
    <name type="scientific">Parastrongyloides trichosuri</name>
    <name type="common">Possum-specific nematode worm</name>
    <dbReference type="NCBI Taxonomy" id="131310"/>
    <lineage>
        <taxon>Eukaryota</taxon>
        <taxon>Metazoa</taxon>
        <taxon>Ecdysozoa</taxon>
        <taxon>Nematoda</taxon>
        <taxon>Chromadorea</taxon>
        <taxon>Rhabditida</taxon>
        <taxon>Tylenchina</taxon>
        <taxon>Panagrolaimomorpha</taxon>
        <taxon>Strongyloidoidea</taxon>
        <taxon>Strongyloididae</taxon>
        <taxon>Parastrongyloides</taxon>
    </lineage>
</organism>
<evidence type="ECO:0000256" key="1">
    <source>
        <dbReference type="ARBA" id="ARBA00004123"/>
    </source>
</evidence>
<dbReference type="InterPro" id="IPR038120">
    <property type="entry name" value="Rpb1_funnel_sf"/>
</dbReference>
<protein>
    <recommendedName>
        <fullName evidence="14">DNA-directed RNA polymerase subunit</fullName>
        <ecNumber evidence="14">2.7.7.6</ecNumber>
    </recommendedName>
</protein>
<dbReference type="InterPro" id="IPR007080">
    <property type="entry name" value="RNA_pol_Rpb1_1"/>
</dbReference>
<comment type="subcellular location">
    <subcellularLocation>
        <location evidence="1">Nucleus</location>
    </subcellularLocation>
</comment>
<evidence type="ECO:0000256" key="9">
    <source>
        <dbReference type="ARBA" id="ARBA00022842"/>
    </source>
</evidence>
<evidence type="ECO:0000313" key="17">
    <source>
        <dbReference type="WBParaSite" id="PTRK_0000150900.1"/>
    </source>
</evidence>
<keyword evidence="9" id="KW-0460">Magnesium</keyword>
<sequence>MMKQESFVDTDLARRVTGVKFNTGDPETIRKIAHIPIFNNKLYDDSAGKWAPAQYGPLDTRLGTFQKSVNCETCKKNITDCVGHFGFLDLELPVFHVGFFRLTIQMLQCICKNCSNLLMSDEQKDIFLRQVKNPNLDYLQRKGLHKRIVELSKKITLCTSCGYKNGVVKKAVGAVLKIAHGDPIDLSKNDDFAVCVNENKELAAMLPNVKFDLLDPMKVYNILTKIKVQDYPLLLVRAGGTVHSPKDVIVNRIIVPPVCIRPSVISDVKSGSTEDDLTMKLTEIMLINEVIRKHMCDGAPMKLIAETWDHLQVQCALYINSELSGLPAEMQPKKVTRGFAQRLKGKHGRFRGNLSGKRVDFSGRTVISPDPNLKIDQVGVPIHVAKVLTFPEMVTTSNIEKMRILVKNGESKHPGANHLIEGRSGMKKFLKYGDRDKIAMNLKPGDIVERHLDDDDIVLFNRQPSLHKISIMSHRAKVVPGRTFRFNECACTPYNADFDGDEMNLHLPQTYEAKAEAATLMGVKYNLITPRSGEPLIAAIQDFITGAYLLTHKDTFLPRSEVQRFAASLIDITSFKDYNGRRGTKRIVIPPPAIRKPVELWTGKQLVELLIKDDFVDVKLNLKTKNKSYVKDEEFCPKDSYVIIRNNQLLCGVLDKVLVGSGSKSNIFYILMRDFGEDVAINAMWKLSRIAPVFLSNRGFSIGIGDVTPSKNLLEDKTKLLNEGYSKCDQYIKDLKENKLKAQPGCTPYETLEALILKELSSIRDHAGQACLRNLSKHNAPLTMAISGSKGSFINISQMIACVGQQAISGNRPPDGFENRSLPHFERNQKTPDAKGFVGNSFYSGLTPTEFFFHTMAGREGLVDTAVKTAETGYMQRRLVKCLEDLCAAYDDTVRSSTGDIVQFKFGEDLLDPAMMESKDGSMVDFEHCLDHVKNTTPLTDDPLQYESYDKVMETFITEADKSIKRPEHQYFKKKFVEFIEKRLSKHKYLYEKPWKCSKHQDKNNDCKKCDVLTFIKINLLRSFGMSKTECINMVKLCSMKLHRAITEPGTAVGAIAATSIGEPSTQMTLKTFHFAGVASMNITQGVPRIKEIINAVKSISTPIITVTLTNDKDEKLARRVKSRIEKTTLGEVAAYIEEYITSDNCFVIVKVMPSRIRLLQLEITMDSIISSICGAKLPVSVKSNNVRVLGKSILMIEAPETKNIPANLAVQYLKNTLKDVVIKGLPNVSRCVIHADEKKGDSYKLLVEGTDFREVLATPEVDGRYTNFNNALYVADVLGIEAARTCIINEILSTMESHGIGLDRRHVMLLADLMTYRGEVLGITRNGLVKMKESVLLLASFEKTTDHLFEAAFFGQEDKINGVSECIIMGAPITIGTGLFKLLYKREKLNPAYMQCPTPFISRKRVENPSIYT</sequence>
<comment type="similarity">
    <text evidence="2 14">Belongs to the RNA polymerase beta' chain family.</text>
</comment>
<dbReference type="FunFam" id="3.30.1490.180:FF:000002">
    <property type="entry name" value="DNA-directed RNA polymerase subunit"/>
    <property type="match status" value="1"/>
</dbReference>
<dbReference type="InterPro" id="IPR006592">
    <property type="entry name" value="RNA_pol_N"/>
</dbReference>
<dbReference type="Pfam" id="PF04998">
    <property type="entry name" value="RNA_pol_Rpb1_5"/>
    <property type="match status" value="1"/>
</dbReference>
<dbReference type="Gene3D" id="3.30.1490.180">
    <property type="entry name" value="RNA polymerase ii"/>
    <property type="match status" value="1"/>
</dbReference>
<evidence type="ECO:0000256" key="2">
    <source>
        <dbReference type="ARBA" id="ARBA00006460"/>
    </source>
</evidence>
<evidence type="ECO:0000259" key="15">
    <source>
        <dbReference type="SMART" id="SM00663"/>
    </source>
</evidence>
<dbReference type="Gene3D" id="1.10.132.30">
    <property type="match status" value="1"/>
</dbReference>
<evidence type="ECO:0000256" key="11">
    <source>
        <dbReference type="ARBA" id="ARBA00023242"/>
    </source>
</evidence>
<dbReference type="STRING" id="131310.A0A0N4Z3L6"/>
<name>A0A0N4Z3L6_PARTI</name>
<dbReference type="Pfam" id="PF05000">
    <property type="entry name" value="RNA_pol_Rpb1_4"/>
    <property type="match status" value="1"/>
</dbReference>
<dbReference type="FunFam" id="1.10.150.390:FF:000004">
    <property type="entry name" value="DNA-directed RNA polymerase subunit"/>
    <property type="match status" value="1"/>
</dbReference>
<dbReference type="PANTHER" id="PTHR48446">
    <property type="entry name" value="DNA-DIRECTED RNA POLYMERASE SUBUNIT BETA' N-TERMINAL SECTION"/>
    <property type="match status" value="1"/>
</dbReference>
<dbReference type="InterPro" id="IPR044893">
    <property type="entry name" value="RNA_pol_Rpb1_clamp_domain"/>
</dbReference>
<dbReference type="FunFam" id="1.10.132.30:FF:000001">
    <property type="entry name" value="DNA-directed RNA polymerase subunit"/>
    <property type="match status" value="1"/>
</dbReference>
<dbReference type="InterPro" id="IPR035697">
    <property type="entry name" value="RNAP_III_RPC1_N"/>
</dbReference>
<dbReference type="GO" id="GO:0006351">
    <property type="term" value="P:DNA-templated transcription"/>
    <property type="evidence" value="ECO:0007669"/>
    <property type="project" value="InterPro"/>
</dbReference>
<evidence type="ECO:0000256" key="13">
    <source>
        <dbReference type="ARBA" id="ARBA00058108"/>
    </source>
</evidence>
<dbReference type="WBParaSite" id="PTRK_0000150900.1">
    <property type="protein sequence ID" value="PTRK_0000150900.1"/>
    <property type="gene ID" value="PTRK_0000150900"/>
</dbReference>
<dbReference type="FunFam" id="2.40.40.20:FF:000019">
    <property type="entry name" value="DNA-directed RNA polymerase II subunit RPB1"/>
    <property type="match status" value="1"/>
</dbReference>
<dbReference type="GO" id="GO:0003677">
    <property type="term" value="F:DNA binding"/>
    <property type="evidence" value="ECO:0007669"/>
    <property type="project" value="InterPro"/>
</dbReference>
<evidence type="ECO:0000256" key="3">
    <source>
        <dbReference type="ARBA" id="ARBA00011206"/>
    </source>
</evidence>